<sequence>MLVAVLQHMGLMSIILIFPLLVADAAGLDLVTTARLVTLSLVAIGLATFLQCLGWRGIGSGFLLPVVFSAAYLPPLLAAAKGGGLGAAAGLIMVAGLTQILLSRLLFRIRRLLPPEIMGLVVLQIGITLGLIAVRLMLTGGDVAGRGRADFYGVTIGVTLALTVGAAVWGGLGWRRAAMLLGMAGGTATHLLLPLLAGGALPAAPPLPLEWVVWPLAAPSLDLVLVPGVLVGAVACTLRAAGDIVVSQQAVDPRWRRPDFETIRAGVLADGLGTLVAGLLGTVGVNTYSASVGLARATGVLSRRVGFGIAAGWLLVGLVPGSARLLLAIPLHVVAACLFFAATHIVLAGMGILTQRVLDTRRILVIGAALILGLSFDAMPGFYADLPDFARGLVSSSLALSVVVALALNAVLQIGTAPRSRVDWQAGDPAPDLAALTEGAARGWGLRADTATRMAMVAGELGEVAALLAAPGTPLRLDLALLGTTVRLTLAWQGEALPEAPWQGAESLEEAPGAIALARRLLEHLADRTQLAPGRITAEIED</sequence>
<dbReference type="InterPro" id="IPR006043">
    <property type="entry name" value="NCS2"/>
</dbReference>
<organism evidence="8 9">
    <name type="scientific">Teichococcus deserti</name>
    <dbReference type="NCBI Taxonomy" id="1817963"/>
    <lineage>
        <taxon>Bacteria</taxon>
        <taxon>Pseudomonadati</taxon>
        <taxon>Pseudomonadota</taxon>
        <taxon>Alphaproteobacteria</taxon>
        <taxon>Acetobacterales</taxon>
        <taxon>Roseomonadaceae</taxon>
        <taxon>Roseomonas</taxon>
    </lineage>
</organism>
<feature type="transmembrane region" description="Helical" evidence="7">
    <location>
        <begin position="62"/>
        <end position="80"/>
    </location>
</feature>
<dbReference type="PANTHER" id="PTHR42810:SF2">
    <property type="entry name" value="PURINE PERMEASE C1399.01C-RELATED"/>
    <property type="match status" value="1"/>
</dbReference>
<feature type="transmembrane region" description="Helical" evidence="7">
    <location>
        <begin position="389"/>
        <end position="412"/>
    </location>
</feature>
<name>A0A1V2H8G9_9PROT</name>
<keyword evidence="6 7" id="KW-0472">Membrane</keyword>
<feature type="transmembrane region" description="Helical" evidence="7">
    <location>
        <begin position="35"/>
        <end position="55"/>
    </location>
</feature>
<dbReference type="GO" id="GO:0042907">
    <property type="term" value="F:xanthine transmembrane transporter activity"/>
    <property type="evidence" value="ECO:0007669"/>
    <property type="project" value="TreeGrafter"/>
</dbReference>
<feature type="transmembrane region" description="Helical" evidence="7">
    <location>
        <begin position="363"/>
        <end position="383"/>
    </location>
</feature>
<gene>
    <name evidence="8" type="ORF">BKE38_00615</name>
</gene>
<keyword evidence="4 7" id="KW-0812">Transmembrane</keyword>
<feature type="transmembrane region" description="Helical" evidence="7">
    <location>
        <begin position="151"/>
        <end position="172"/>
    </location>
</feature>
<dbReference type="PANTHER" id="PTHR42810">
    <property type="entry name" value="PURINE PERMEASE C1399.01C-RELATED"/>
    <property type="match status" value="1"/>
</dbReference>
<proteinExistence type="inferred from homology"/>
<evidence type="ECO:0000256" key="5">
    <source>
        <dbReference type="ARBA" id="ARBA00022989"/>
    </source>
</evidence>
<comment type="subcellular location">
    <subcellularLocation>
        <location evidence="1">Membrane</location>
        <topology evidence="1">Multi-pass membrane protein</topology>
    </subcellularLocation>
</comment>
<feature type="transmembrane region" description="Helical" evidence="7">
    <location>
        <begin position="305"/>
        <end position="323"/>
    </location>
</feature>
<feature type="transmembrane region" description="Helical" evidence="7">
    <location>
        <begin position="179"/>
        <end position="204"/>
    </location>
</feature>
<evidence type="ECO:0000256" key="6">
    <source>
        <dbReference type="ARBA" id="ARBA00023136"/>
    </source>
</evidence>
<evidence type="ECO:0000256" key="3">
    <source>
        <dbReference type="ARBA" id="ARBA00022448"/>
    </source>
</evidence>
<feature type="transmembrane region" description="Helical" evidence="7">
    <location>
        <begin position="119"/>
        <end position="139"/>
    </location>
</feature>
<evidence type="ECO:0000313" key="9">
    <source>
        <dbReference type="Proteomes" id="UP000188879"/>
    </source>
</evidence>
<dbReference type="Pfam" id="PF00860">
    <property type="entry name" value="Xan_ur_permease"/>
    <property type="match status" value="1"/>
</dbReference>
<evidence type="ECO:0000256" key="4">
    <source>
        <dbReference type="ARBA" id="ARBA00022692"/>
    </source>
</evidence>
<feature type="transmembrane region" description="Helical" evidence="7">
    <location>
        <begin position="86"/>
        <end position="107"/>
    </location>
</feature>
<keyword evidence="9" id="KW-1185">Reference proteome</keyword>
<evidence type="ECO:0000256" key="7">
    <source>
        <dbReference type="SAM" id="Phobius"/>
    </source>
</evidence>
<dbReference type="EMBL" id="MLCO01000005">
    <property type="protein sequence ID" value="ONG59054.1"/>
    <property type="molecule type" value="Genomic_DNA"/>
</dbReference>
<feature type="transmembrane region" description="Helical" evidence="7">
    <location>
        <begin position="329"/>
        <end position="351"/>
    </location>
</feature>
<keyword evidence="3" id="KW-0813">Transport</keyword>
<comment type="similarity">
    <text evidence="2">Belongs to the nucleobase:cation symporter-2 (NCS2) (TC 2.A.40) family.</text>
</comment>
<reference evidence="8 9" key="1">
    <citation type="submission" date="2016-10" db="EMBL/GenBank/DDBJ databases">
        <title>Draft Genome sequence of Roseomonas sp. strain M3.</title>
        <authorList>
            <person name="Subhash Y."/>
            <person name="Lee S."/>
        </authorList>
    </citation>
    <scope>NUCLEOTIDE SEQUENCE [LARGE SCALE GENOMIC DNA]</scope>
    <source>
        <strain evidence="8 9">M3</strain>
    </source>
</reference>
<evidence type="ECO:0000256" key="1">
    <source>
        <dbReference type="ARBA" id="ARBA00004141"/>
    </source>
</evidence>
<protein>
    <recommendedName>
        <fullName evidence="10">Xanthine permease</fullName>
    </recommendedName>
</protein>
<dbReference type="Proteomes" id="UP000188879">
    <property type="component" value="Unassembled WGS sequence"/>
</dbReference>
<accession>A0A1V2H8G9</accession>
<keyword evidence="5 7" id="KW-1133">Transmembrane helix</keyword>
<evidence type="ECO:0000256" key="2">
    <source>
        <dbReference type="ARBA" id="ARBA00008821"/>
    </source>
</evidence>
<dbReference type="GO" id="GO:0005886">
    <property type="term" value="C:plasma membrane"/>
    <property type="evidence" value="ECO:0007669"/>
    <property type="project" value="TreeGrafter"/>
</dbReference>
<dbReference type="AlphaFoldDB" id="A0A1V2H8G9"/>
<evidence type="ECO:0008006" key="10">
    <source>
        <dbReference type="Google" id="ProtNLM"/>
    </source>
</evidence>
<evidence type="ECO:0000313" key="8">
    <source>
        <dbReference type="EMBL" id="ONG59054.1"/>
    </source>
</evidence>
<comment type="caution">
    <text evidence="8">The sequence shown here is derived from an EMBL/GenBank/DDBJ whole genome shotgun (WGS) entry which is preliminary data.</text>
</comment>